<evidence type="ECO:0000313" key="2">
    <source>
        <dbReference type="EMBL" id="PIK34368.1"/>
    </source>
</evidence>
<gene>
    <name evidence="2" type="ORF">BSL78_28807</name>
</gene>
<name>A0A2G8JF62_STIJA</name>
<sequence>MHVKKVLQARPEVKRSCPGPECSVNLPIALAKLKQNSISINALRKMLDQNIEGSFALPVVKRTGLTPPTFVILTTTNSNFASIMDNWLESLRRLRVRYNITLMSEDNETFSYFARRSNSEFRVILSSDLITPGRLGRNIPTYQQIIRKRTVYIYTLLRNGRDVLLSDVDTVWIKDPLPLIFKNYQHFDIWIAQGREPNFPCPCFFYLKSIPRVIELVLRWIQVLAYSEKVYTDQNALAMLLRSPEVKVKVDYLGYELFPLGSQYFNDSWHTDHASTVYIVHGNHLGRGEEKIAMFRKHGIWYLDRGQ</sequence>
<dbReference type="PANTHER" id="PTHR47032:SF1">
    <property type="entry name" value="UDP-D-XYLOSE:L-FUCOSE ALPHA-1,3-D-XYLOSYLTRANSFERASE-RELATED"/>
    <property type="match status" value="1"/>
</dbReference>
<dbReference type="OrthoDB" id="1712432at2759"/>
<keyword evidence="2" id="KW-0808">Transferase</keyword>
<evidence type="ECO:0000259" key="1">
    <source>
        <dbReference type="Pfam" id="PF03407"/>
    </source>
</evidence>
<dbReference type="Proteomes" id="UP000230750">
    <property type="component" value="Unassembled WGS sequence"/>
</dbReference>
<evidence type="ECO:0000313" key="3">
    <source>
        <dbReference type="Proteomes" id="UP000230750"/>
    </source>
</evidence>
<protein>
    <submittedName>
        <fullName evidence="2">Putative UDP-D-xylose:L-fucose alpha-1,3-D-xylosyltransferase MGP4</fullName>
    </submittedName>
</protein>
<comment type="caution">
    <text evidence="2">The sequence shown here is derived from an EMBL/GenBank/DDBJ whole genome shotgun (WGS) entry which is preliminary data.</text>
</comment>
<keyword evidence="3" id="KW-1185">Reference proteome</keyword>
<dbReference type="PANTHER" id="PTHR47032">
    <property type="entry name" value="UDP-D-XYLOSE:L-FUCOSE ALPHA-1,3-D-XYLOSYLTRANSFERASE-RELATED"/>
    <property type="match status" value="1"/>
</dbReference>
<dbReference type="InterPro" id="IPR052636">
    <property type="entry name" value="UDP-D-xylose:L-fucose_XylT"/>
</dbReference>
<organism evidence="2 3">
    <name type="scientific">Stichopus japonicus</name>
    <name type="common">Sea cucumber</name>
    <dbReference type="NCBI Taxonomy" id="307972"/>
    <lineage>
        <taxon>Eukaryota</taxon>
        <taxon>Metazoa</taxon>
        <taxon>Echinodermata</taxon>
        <taxon>Eleutherozoa</taxon>
        <taxon>Echinozoa</taxon>
        <taxon>Holothuroidea</taxon>
        <taxon>Aspidochirotacea</taxon>
        <taxon>Aspidochirotida</taxon>
        <taxon>Stichopodidae</taxon>
        <taxon>Apostichopus</taxon>
    </lineage>
</organism>
<dbReference type="AlphaFoldDB" id="A0A2G8JF62"/>
<dbReference type="EMBL" id="MRZV01002198">
    <property type="protein sequence ID" value="PIK34368.1"/>
    <property type="molecule type" value="Genomic_DNA"/>
</dbReference>
<feature type="domain" description="Nucleotide-diphospho-sugar transferase" evidence="1">
    <location>
        <begin position="100"/>
        <end position="293"/>
    </location>
</feature>
<dbReference type="GO" id="GO:0016757">
    <property type="term" value="F:glycosyltransferase activity"/>
    <property type="evidence" value="ECO:0007669"/>
    <property type="project" value="TreeGrafter"/>
</dbReference>
<proteinExistence type="predicted"/>
<dbReference type="GO" id="GO:0005794">
    <property type="term" value="C:Golgi apparatus"/>
    <property type="evidence" value="ECO:0007669"/>
    <property type="project" value="TreeGrafter"/>
</dbReference>
<dbReference type="InterPro" id="IPR005069">
    <property type="entry name" value="Nucl-diP-sugar_transferase"/>
</dbReference>
<accession>A0A2G8JF62</accession>
<reference evidence="2 3" key="1">
    <citation type="journal article" date="2017" name="PLoS Biol.">
        <title>The sea cucumber genome provides insights into morphological evolution and visceral regeneration.</title>
        <authorList>
            <person name="Zhang X."/>
            <person name="Sun L."/>
            <person name="Yuan J."/>
            <person name="Sun Y."/>
            <person name="Gao Y."/>
            <person name="Zhang L."/>
            <person name="Li S."/>
            <person name="Dai H."/>
            <person name="Hamel J.F."/>
            <person name="Liu C."/>
            <person name="Yu Y."/>
            <person name="Liu S."/>
            <person name="Lin W."/>
            <person name="Guo K."/>
            <person name="Jin S."/>
            <person name="Xu P."/>
            <person name="Storey K.B."/>
            <person name="Huan P."/>
            <person name="Zhang T."/>
            <person name="Zhou Y."/>
            <person name="Zhang J."/>
            <person name="Lin C."/>
            <person name="Li X."/>
            <person name="Xing L."/>
            <person name="Huo D."/>
            <person name="Sun M."/>
            <person name="Wang L."/>
            <person name="Mercier A."/>
            <person name="Li F."/>
            <person name="Yang H."/>
            <person name="Xiang J."/>
        </authorList>
    </citation>
    <scope>NUCLEOTIDE SEQUENCE [LARGE SCALE GENOMIC DNA]</scope>
    <source>
        <strain evidence="2">Shaxun</strain>
        <tissue evidence="2">Muscle</tissue>
    </source>
</reference>
<dbReference type="Pfam" id="PF03407">
    <property type="entry name" value="Nucleotid_trans"/>
    <property type="match status" value="1"/>
</dbReference>